<keyword evidence="2" id="KW-0413">Isomerase</keyword>
<proteinExistence type="predicted"/>
<dbReference type="Pfam" id="PF01751">
    <property type="entry name" value="Toprim"/>
    <property type="match status" value="1"/>
</dbReference>
<dbReference type="PRINTS" id="PR00418">
    <property type="entry name" value="TPI2FAMILY"/>
</dbReference>
<dbReference type="AlphaFoldDB" id="A0A382FQM9"/>
<comment type="catalytic activity">
    <reaction evidence="1">
        <text>ATP-dependent breakage, passage and rejoining of double-stranded DNA.</text>
        <dbReference type="EC" id="5.6.2.2"/>
    </reaction>
</comment>
<gene>
    <name evidence="4" type="ORF">METZ01_LOCUS217833</name>
</gene>
<dbReference type="PROSITE" id="PS50880">
    <property type="entry name" value="TOPRIM"/>
    <property type="match status" value="1"/>
</dbReference>
<reference evidence="4" key="1">
    <citation type="submission" date="2018-05" db="EMBL/GenBank/DDBJ databases">
        <authorList>
            <person name="Lanie J.A."/>
            <person name="Ng W.-L."/>
            <person name="Kazmierczak K.M."/>
            <person name="Andrzejewski T.M."/>
            <person name="Davidsen T.M."/>
            <person name="Wayne K.J."/>
            <person name="Tettelin H."/>
            <person name="Glass J.I."/>
            <person name="Rusch D."/>
            <person name="Podicherti R."/>
            <person name="Tsui H.-C.T."/>
            <person name="Winkler M.E."/>
        </authorList>
    </citation>
    <scope>NUCLEOTIDE SEQUENCE</scope>
</reference>
<dbReference type="GO" id="GO:0003918">
    <property type="term" value="F:DNA topoisomerase type II (double strand cut, ATP-hydrolyzing) activity"/>
    <property type="evidence" value="ECO:0007669"/>
    <property type="project" value="UniProtKB-EC"/>
</dbReference>
<dbReference type="InterPro" id="IPR002288">
    <property type="entry name" value="DNA_gyrase_B_C"/>
</dbReference>
<evidence type="ECO:0000259" key="3">
    <source>
        <dbReference type="PROSITE" id="PS50880"/>
    </source>
</evidence>
<dbReference type="EMBL" id="UINC01051161">
    <property type="protein sequence ID" value="SVB64979.1"/>
    <property type="molecule type" value="Genomic_DNA"/>
</dbReference>
<organism evidence="4">
    <name type="scientific">marine metagenome</name>
    <dbReference type="NCBI Taxonomy" id="408172"/>
    <lineage>
        <taxon>unclassified sequences</taxon>
        <taxon>metagenomes</taxon>
        <taxon>ecological metagenomes</taxon>
    </lineage>
</organism>
<dbReference type="Gene3D" id="3.40.50.670">
    <property type="match status" value="1"/>
</dbReference>
<evidence type="ECO:0000256" key="1">
    <source>
        <dbReference type="ARBA" id="ARBA00000185"/>
    </source>
</evidence>
<dbReference type="PANTHER" id="PTHR45866">
    <property type="entry name" value="DNA GYRASE/TOPOISOMERASE SUBUNIT B"/>
    <property type="match status" value="1"/>
</dbReference>
<dbReference type="SUPFAM" id="SSF56719">
    <property type="entry name" value="Type II DNA topoisomerase"/>
    <property type="match status" value="1"/>
</dbReference>
<dbReference type="GO" id="GO:0005524">
    <property type="term" value="F:ATP binding"/>
    <property type="evidence" value="ECO:0007669"/>
    <property type="project" value="InterPro"/>
</dbReference>
<dbReference type="InterPro" id="IPR013760">
    <property type="entry name" value="Topo_IIA-like_dom_sf"/>
</dbReference>
<dbReference type="GO" id="GO:0003677">
    <property type="term" value="F:DNA binding"/>
    <property type="evidence" value="ECO:0007669"/>
    <property type="project" value="InterPro"/>
</dbReference>
<feature type="non-terminal residue" evidence="4">
    <location>
        <position position="1"/>
    </location>
</feature>
<evidence type="ECO:0000313" key="4">
    <source>
        <dbReference type="EMBL" id="SVB64979.1"/>
    </source>
</evidence>
<dbReference type="InterPro" id="IPR013759">
    <property type="entry name" value="Topo_IIA_B_C"/>
</dbReference>
<dbReference type="InterPro" id="IPR006171">
    <property type="entry name" value="TOPRIM_dom"/>
</dbReference>
<sequence>HALGCGLGKNFNISNLRYEKIIIMTDADVDGSHIATLLITFFFKYMRKIIESDRLYLAMPPLYKITYKNENYFAFDEKEKDKILKSNQKNIKPQITRFKGLGEMPADQLKQTTMDEKKRLLIQIKLQNGEKENVKTEKLFNSLMGKKAENRYNFIQENANFSSNLDI</sequence>
<feature type="domain" description="Toprim" evidence="3">
    <location>
        <begin position="1"/>
        <end position="61"/>
    </location>
</feature>
<name>A0A382FQM9_9ZZZZ</name>
<evidence type="ECO:0000256" key="2">
    <source>
        <dbReference type="ARBA" id="ARBA00023235"/>
    </source>
</evidence>
<dbReference type="PANTHER" id="PTHR45866:SF4">
    <property type="entry name" value="DNA TOPOISOMERASE 4 SUBUNIT B"/>
    <property type="match status" value="1"/>
</dbReference>
<dbReference type="GO" id="GO:0006265">
    <property type="term" value="P:DNA topological change"/>
    <property type="evidence" value="ECO:0007669"/>
    <property type="project" value="InterPro"/>
</dbReference>
<protein>
    <recommendedName>
        <fullName evidence="3">Toprim domain-containing protein</fullName>
    </recommendedName>
</protein>
<accession>A0A382FQM9</accession>
<dbReference type="Pfam" id="PF00986">
    <property type="entry name" value="DNA_gyraseB_C"/>
    <property type="match status" value="1"/>
</dbReference>